<feature type="region of interest" description="Disordered" evidence="1">
    <location>
        <begin position="72"/>
        <end position="111"/>
    </location>
</feature>
<reference evidence="2" key="1">
    <citation type="submission" date="2023-10" db="EMBL/GenBank/DDBJ databases">
        <title>Genome assemblies of two species of porcelain crab, Petrolisthes cinctipes and Petrolisthes manimaculis (Anomura: Porcellanidae).</title>
        <authorList>
            <person name="Angst P."/>
        </authorList>
    </citation>
    <scope>NUCLEOTIDE SEQUENCE</scope>
    <source>
        <strain evidence="2">PB745_01</strain>
        <tissue evidence="2">Gill</tissue>
    </source>
</reference>
<proteinExistence type="predicted"/>
<name>A0AAE1KUG5_PETCI</name>
<comment type="caution">
    <text evidence="2">The sequence shown here is derived from an EMBL/GenBank/DDBJ whole genome shotgun (WGS) entry which is preliminary data.</text>
</comment>
<evidence type="ECO:0000313" key="3">
    <source>
        <dbReference type="Proteomes" id="UP001286313"/>
    </source>
</evidence>
<keyword evidence="3" id="KW-1185">Reference proteome</keyword>
<accession>A0AAE1KUG5</accession>
<dbReference type="Proteomes" id="UP001286313">
    <property type="component" value="Unassembled WGS sequence"/>
</dbReference>
<organism evidence="2 3">
    <name type="scientific">Petrolisthes cinctipes</name>
    <name type="common">Flat porcelain crab</name>
    <dbReference type="NCBI Taxonomy" id="88211"/>
    <lineage>
        <taxon>Eukaryota</taxon>
        <taxon>Metazoa</taxon>
        <taxon>Ecdysozoa</taxon>
        <taxon>Arthropoda</taxon>
        <taxon>Crustacea</taxon>
        <taxon>Multicrustacea</taxon>
        <taxon>Malacostraca</taxon>
        <taxon>Eumalacostraca</taxon>
        <taxon>Eucarida</taxon>
        <taxon>Decapoda</taxon>
        <taxon>Pleocyemata</taxon>
        <taxon>Anomura</taxon>
        <taxon>Galatheoidea</taxon>
        <taxon>Porcellanidae</taxon>
        <taxon>Petrolisthes</taxon>
    </lineage>
</organism>
<evidence type="ECO:0000256" key="1">
    <source>
        <dbReference type="SAM" id="MobiDB-lite"/>
    </source>
</evidence>
<protein>
    <submittedName>
        <fullName evidence="2">Uncharacterized protein</fullName>
    </submittedName>
</protein>
<evidence type="ECO:0000313" key="2">
    <source>
        <dbReference type="EMBL" id="KAK3884333.1"/>
    </source>
</evidence>
<dbReference type="EMBL" id="JAWQEG010000893">
    <property type="protein sequence ID" value="KAK3884333.1"/>
    <property type="molecule type" value="Genomic_DNA"/>
</dbReference>
<gene>
    <name evidence="2" type="ORF">Pcinc_011398</name>
</gene>
<dbReference type="AlphaFoldDB" id="A0AAE1KUG5"/>
<sequence>MKGGKWLTDAAPHDPGLYKDTQGAAAAIHLGKGKGNSIPPSSSLQENTTIIPPVYTSPTRLQRQAQTYPSLHHFPPSLPSPYLRPHPRGNPQERTPVLSSQTTVEEDRMLR</sequence>